<feature type="transmembrane region" description="Helical" evidence="6">
    <location>
        <begin position="30"/>
        <end position="49"/>
    </location>
</feature>
<dbReference type="PROSITE" id="PS50076">
    <property type="entry name" value="DNAJ_2"/>
    <property type="match status" value="1"/>
</dbReference>
<evidence type="ECO:0000256" key="5">
    <source>
        <dbReference type="ARBA" id="ARBA00038105"/>
    </source>
</evidence>
<keyword evidence="2 6" id="KW-0812">Transmembrane</keyword>
<evidence type="ECO:0000256" key="3">
    <source>
        <dbReference type="ARBA" id="ARBA00022989"/>
    </source>
</evidence>
<dbReference type="Pfam" id="PF00226">
    <property type="entry name" value="DnaJ"/>
    <property type="match status" value="1"/>
</dbReference>
<dbReference type="PANTHER" id="PTHR12763">
    <property type="match status" value="1"/>
</dbReference>
<protein>
    <submittedName>
        <fullName evidence="8">DnaJ-domain-containing protein 1</fullName>
    </submittedName>
</protein>
<proteinExistence type="inferred from homology"/>
<reference evidence="8 9" key="1">
    <citation type="submission" date="2020-08" db="EMBL/GenBank/DDBJ databases">
        <title>Genomic Encyclopedia of Type Strains, Phase IV (KMG-IV): sequencing the most valuable type-strain genomes for metagenomic binning, comparative biology and taxonomic classification.</title>
        <authorList>
            <person name="Goeker M."/>
        </authorList>
    </citation>
    <scope>NUCLEOTIDE SEQUENCE [LARGE SCALE GENOMIC DNA]</scope>
    <source>
        <strain evidence="8 9">DSM 21793</strain>
    </source>
</reference>
<dbReference type="PANTHER" id="PTHR12763:SF28">
    <property type="entry name" value="GEO10507P1-RELATED"/>
    <property type="match status" value="1"/>
</dbReference>
<dbReference type="SMART" id="SM00271">
    <property type="entry name" value="DnaJ"/>
    <property type="match status" value="1"/>
</dbReference>
<comment type="subcellular location">
    <subcellularLocation>
        <location evidence="1">Membrane</location>
        <topology evidence="1">Single-pass membrane protein</topology>
    </subcellularLocation>
</comment>
<evidence type="ECO:0000256" key="6">
    <source>
        <dbReference type="SAM" id="Phobius"/>
    </source>
</evidence>
<comment type="caution">
    <text evidence="8">The sequence shown here is derived from an EMBL/GenBank/DDBJ whole genome shotgun (WGS) entry which is preliminary data.</text>
</comment>
<dbReference type="InterPro" id="IPR036869">
    <property type="entry name" value="J_dom_sf"/>
</dbReference>
<dbReference type="AlphaFoldDB" id="A0A839ZYW1"/>
<dbReference type="CDD" id="cd06257">
    <property type="entry name" value="DnaJ"/>
    <property type="match status" value="1"/>
</dbReference>
<dbReference type="Proteomes" id="UP000530564">
    <property type="component" value="Unassembled WGS sequence"/>
</dbReference>
<evidence type="ECO:0000256" key="2">
    <source>
        <dbReference type="ARBA" id="ARBA00022692"/>
    </source>
</evidence>
<dbReference type="InterPro" id="IPR001623">
    <property type="entry name" value="DnaJ_domain"/>
</dbReference>
<evidence type="ECO:0000259" key="7">
    <source>
        <dbReference type="PROSITE" id="PS50076"/>
    </source>
</evidence>
<dbReference type="SUPFAM" id="SSF46565">
    <property type="entry name" value="Chaperone J-domain"/>
    <property type="match status" value="1"/>
</dbReference>
<evidence type="ECO:0000313" key="9">
    <source>
        <dbReference type="Proteomes" id="UP000530564"/>
    </source>
</evidence>
<dbReference type="EMBL" id="JACIDK010000001">
    <property type="protein sequence ID" value="MBB3890430.1"/>
    <property type="molecule type" value="Genomic_DNA"/>
</dbReference>
<evidence type="ECO:0000256" key="4">
    <source>
        <dbReference type="ARBA" id="ARBA00023136"/>
    </source>
</evidence>
<keyword evidence="3 6" id="KW-1133">Transmembrane helix</keyword>
<sequence length="139" mass="14761">MLYLALGCLALVLLVWITRGKPMLKRREWRFLAGALAIACFAAAAYVGVRGGWGKSIVLVVMGLWLAASTRRTGMAVPPAAGRISDSEARSILGVGPSATEAEIKEAYGRLMRLAHPDKGGTSGLAAQLNAARDRLLKK</sequence>
<evidence type="ECO:0000256" key="1">
    <source>
        <dbReference type="ARBA" id="ARBA00004167"/>
    </source>
</evidence>
<keyword evidence="9" id="KW-1185">Reference proteome</keyword>
<feature type="domain" description="J" evidence="7">
    <location>
        <begin position="88"/>
        <end position="139"/>
    </location>
</feature>
<organism evidence="8 9">
    <name type="scientific">Phenylobacterium haematophilum</name>
    <dbReference type="NCBI Taxonomy" id="98513"/>
    <lineage>
        <taxon>Bacteria</taxon>
        <taxon>Pseudomonadati</taxon>
        <taxon>Pseudomonadota</taxon>
        <taxon>Alphaproteobacteria</taxon>
        <taxon>Caulobacterales</taxon>
        <taxon>Caulobacteraceae</taxon>
        <taxon>Phenylobacterium</taxon>
    </lineage>
</organism>
<name>A0A839ZYW1_9CAUL</name>
<dbReference type="Gene3D" id="1.10.287.110">
    <property type="entry name" value="DnaJ domain"/>
    <property type="match status" value="1"/>
</dbReference>
<dbReference type="RefSeq" id="WP_183770492.1">
    <property type="nucleotide sequence ID" value="NZ_JACIDK010000001.1"/>
</dbReference>
<gene>
    <name evidence="8" type="ORF">GGQ61_001127</name>
</gene>
<comment type="similarity">
    <text evidence="5">Belongs to the TIM14 family.</text>
</comment>
<accession>A0A839ZYW1</accession>
<dbReference type="GO" id="GO:0016020">
    <property type="term" value="C:membrane"/>
    <property type="evidence" value="ECO:0007669"/>
    <property type="project" value="UniProtKB-SubCell"/>
</dbReference>
<keyword evidence="4 6" id="KW-0472">Membrane</keyword>
<evidence type="ECO:0000313" key="8">
    <source>
        <dbReference type="EMBL" id="MBB3890430.1"/>
    </source>
</evidence>